<organism evidence="1 2">
    <name type="scientific">Cryptotermes secundus</name>
    <dbReference type="NCBI Taxonomy" id="105785"/>
    <lineage>
        <taxon>Eukaryota</taxon>
        <taxon>Metazoa</taxon>
        <taxon>Ecdysozoa</taxon>
        <taxon>Arthropoda</taxon>
        <taxon>Hexapoda</taxon>
        <taxon>Insecta</taxon>
        <taxon>Pterygota</taxon>
        <taxon>Neoptera</taxon>
        <taxon>Polyneoptera</taxon>
        <taxon>Dictyoptera</taxon>
        <taxon>Blattodea</taxon>
        <taxon>Blattoidea</taxon>
        <taxon>Termitoidae</taxon>
        <taxon>Kalotermitidae</taxon>
        <taxon>Cryptotermitinae</taxon>
        <taxon>Cryptotermes</taxon>
    </lineage>
</organism>
<dbReference type="Proteomes" id="UP000235965">
    <property type="component" value="Unassembled WGS sequence"/>
</dbReference>
<gene>
    <name evidence="1" type="ORF">B7P43_G12867</name>
</gene>
<evidence type="ECO:0000313" key="1">
    <source>
        <dbReference type="EMBL" id="PNF30401.1"/>
    </source>
</evidence>
<evidence type="ECO:0008006" key="3">
    <source>
        <dbReference type="Google" id="ProtNLM"/>
    </source>
</evidence>
<comment type="caution">
    <text evidence="1">The sequence shown here is derived from an EMBL/GenBank/DDBJ whole genome shotgun (WGS) entry which is preliminary data.</text>
</comment>
<accession>A0A2J7QP97</accession>
<dbReference type="STRING" id="105785.A0A2J7QP97"/>
<name>A0A2J7QP97_9NEOP</name>
<sequence length="169" mass="19824">MIRSRRMRWVGHVARETHNQIDHILIERRRHSCILDVRAFRAADCNTDHYLVVAKVRERLAVSKQTRYRVHTERFNLKKLNAGEGKGQYRVKISNRFSALENLDAEVDTNKARETIRENMKRSPKENPGLFGSKKLSHGSTNDAQKYYLKENKPNCRGYRIQAKYKGVI</sequence>
<proteinExistence type="predicted"/>
<dbReference type="InParanoid" id="A0A2J7QP97"/>
<protein>
    <recommendedName>
        <fullName evidence="3">Endonuclease/exonuclease/phosphatase domain-containing protein</fullName>
    </recommendedName>
</protein>
<evidence type="ECO:0000313" key="2">
    <source>
        <dbReference type="Proteomes" id="UP000235965"/>
    </source>
</evidence>
<dbReference type="AlphaFoldDB" id="A0A2J7QP97"/>
<reference evidence="1 2" key="1">
    <citation type="submission" date="2017-12" db="EMBL/GenBank/DDBJ databases">
        <title>Hemimetabolous genomes reveal molecular basis of termite eusociality.</title>
        <authorList>
            <person name="Harrison M.C."/>
            <person name="Jongepier E."/>
            <person name="Robertson H.M."/>
            <person name="Arning N."/>
            <person name="Bitard-Feildel T."/>
            <person name="Chao H."/>
            <person name="Childers C.P."/>
            <person name="Dinh H."/>
            <person name="Doddapaneni H."/>
            <person name="Dugan S."/>
            <person name="Gowin J."/>
            <person name="Greiner C."/>
            <person name="Han Y."/>
            <person name="Hu H."/>
            <person name="Hughes D.S.T."/>
            <person name="Huylmans A.-K."/>
            <person name="Kemena C."/>
            <person name="Kremer L.P.M."/>
            <person name="Lee S.L."/>
            <person name="Lopez-Ezquerra A."/>
            <person name="Mallet L."/>
            <person name="Monroy-Kuhn J.M."/>
            <person name="Moser A."/>
            <person name="Murali S.C."/>
            <person name="Muzny D.M."/>
            <person name="Otani S."/>
            <person name="Piulachs M.-D."/>
            <person name="Poelchau M."/>
            <person name="Qu J."/>
            <person name="Schaub F."/>
            <person name="Wada-Katsumata A."/>
            <person name="Worley K.C."/>
            <person name="Xie Q."/>
            <person name="Ylla G."/>
            <person name="Poulsen M."/>
            <person name="Gibbs R.A."/>
            <person name="Schal C."/>
            <person name="Richards S."/>
            <person name="Belles X."/>
            <person name="Korb J."/>
            <person name="Bornberg-Bauer E."/>
        </authorList>
    </citation>
    <scope>NUCLEOTIDE SEQUENCE [LARGE SCALE GENOMIC DNA]</scope>
    <source>
        <tissue evidence="1">Whole body</tissue>
    </source>
</reference>
<dbReference type="EMBL" id="NEVH01012095">
    <property type="protein sequence ID" value="PNF30401.1"/>
    <property type="molecule type" value="Genomic_DNA"/>
</dbReference>
<keyword evidence="2" id="KW-1185">Reference proteome</keyword>